<feature type="domain" description="Ketosynthase family 3 (KS3)" evidence="12">
    <location>
        <begin position="1631"/>
        <end position="2057"/>
    </location>
</feature>
<dbReference type="Pfam" id="PF00550">
    <property type="entry name" value="PP-binding"/>
    <property type="match status" value="6"/>
</dbReference>
<dbReference type="Pfam" id="PF08659">
    <property type="entry name" value="KR"/>
    <property type="match status" value="5"/>
</dbReference>
<evidence type="ECO:0000256" key="3">
    <source>
        <dbReference type="ARBA" id="ARBA00022450"/>
    </source>
</evidence>
<keyword evidence="8" id="KW-0511">Multifunctional enzyme</keyword>
<evidence type="ECO:0000256" key="1">
    <source>
        <dbReference type="ARBA" id="ARBA00005194"/>
    </source>
</evidence>
<organism evidence="13 14">
    <name type="scientific">Idiomarina xiamenensis 10-D-4</name>
    <dbReference type="NCBI Taxonomy" id="740709"/>
    <lineage>
        <taxon>Bacteria</taxon>
        <taxon>Pseudomonadati</taxon>
        <taxon>Pseudomonadota</taxon>
        <taxon>Gammaproteobacteria</taxon>
        <taxon>Alteromonadales</taxon>
        <taxon>Idiomarinaceae</taxon>
        <taxon>Idiomarina</taxon>
    </lineage>
</organism>
<evidence type="ECO:0000256" key="5">
    <source>
        <dbReference type="ARBA" id="ARBA00022679"/>
    </source>
</evidence>
<dbReference type="SMART" id="SM00825">
    <property type="entry name" value="PKS_KS"/>
    <property type="match status" value="5"/>
</dbReference>
<dbReference type="Pfam" id="PF16197">
    <property type="entry name" value="KAsynt_C_assoc"/>
    <property type="match status" value="1"/>
</dbReference>
<evidence type="ECO:0000256" key="2">
    <source>
        <dbReference type="ARBA" id="ARBA00006484"/>
    </source>
</evidence>
<dbReference type="InterPro" id="IPR032821">
    <property type="entry name" value="PKS_assoc"/>
</dbReference>
<dbReference type="FunFam" id="3.40.47.10:FF:000042">
    <property type="entry name" value="Polyketide synthase Pks13"/>
    <property type="match status" value="4"/>
</dbReference>
<dbReference type="Proteomes" id="UP000014115">
    <property type="component" value="Unassembled WGS sequence"/>
</dbReference>
<feature type="compositionally biased region" description="Basic residues" evidence="10">
    <location>
        <begin position="7767"/>
        <end position="7782"/>
    </location>
</feature>
<dbReference type="PROSITE" id="PS52004">
    <property type="entry name" value="KS3_2"/>
    <property type="match status" value="5"/>
</dbReference>
<dbReference type="Gene3D" id="3.40.366.10">
    <property type="entry name" value="Malonyl-Coenzyme A Acyl Carrier Protein, domain 2"/>
    <property type="match status" value="5"/>
</dbReference>
<dbReference type="SMART" id="SM00823">
    <property type="entry name" value="PKS_PP"/>
    <property type="match status" value="6"/>
</dbReference>
<dbReference type="FunFam" id="3.40.47.10:FF:000019">
    <property type="entry name" value="Polyketide synthase type I"/>
    <property type="match status" value="1"/>
</dbReference>
<name>K2JC32_9GAMM</name>
<evidence type="ECO:0000313" key="14">
    <source>
        <dbReference type="Proteomes" id="UP000014115"/>
    </source>
</evidence>
<dbReference type="InterPro" id="IPR016039">
    <property type="entry name" value="Thiolase-like"/>
</dbReference>
<dbReference type="SUPFAM" id="SSF47336">
    <property type="entry name" value="ACP-like"/>
    <property type="match status" value="6"/>
</dbReference>
<dbReference type="Pfam" id="PF00698">
    <property type="entry name" value="Acyl_transf_1"/>
    <property type="match status" value="5"/>
</dbReference>
<keyword evidence="4" id="KW-0597">Phosphoprotein</keyword>
<dbReference type="PANTHER" id="PTHR43775:SF37">
    <property type="entry name" value="SI:DKEY-61P9.11"/>
    <property type="match status" value="1"/>
</dbReference>
<dbReference type="SUPFAM" id="SSF55048">
    <property type="entry name" value="Probable ACP-binding domain of malonyl-CoA ACP transacylase"/>
    <property type="match status" value="5"/>
</dbReference>
<dbReference type="InterPro" id="IPR009081">
    <property type="entry name" value="PP-bd_ACP"/>
</dbReference>
<feature type="domain" description="Carrier" evidence="11">
    <location>
        <begin position="7682"/>
        <end position="7757"/>
    </location>
</feature>
<dbReference type="InterPro" id="IPR018201">
    <property type="entry name" value="Ketoacyl_synth_AS"/>
</dbReference>
<dbReference type="Gene3D" id="3.40.47.10">
    <property type="match status" value="5"/>
</dbReference>
<evidence type="ECO:0000256" key="6">
    <source>
        <dbReference type="ARBA" id="ARBA00022832"/>
    </source>
</evidence>
<feature type="compositionally biased region" description="Polar residues" evidence="10">
    <location>
        <begin position="1610"/>
        <end position="1626"/>
    </location>
</feature>
<dbReference type="Gene3D" id="3.40.50.720">
    <property type="entry name" value="NAD(P)-binding Rossmann-like Domain"/>
    <property type="match status" value="5"/>
</dbReference>
<dbReference type="PROSITE" id="PS00012">
    <property type="entry name" value="PHOSPHOPANTETHEINE"/>
    <property type="match status" value="3"/>
</dbReference>
<dbReference type="InterPro" id="IPR014031">
    <property type="entry name" value="Ketoacyl_synth_C"/>
</dbReference>
<dbReference type="GO" id="GO:0031177">
    <property type="term" value="F:phosphopantetheine binding"/>
    <property type="evidence" value="ECO:0007669"/>
    <property type="project" value="InterPro"/>
</dbReference>
<dbReference type="InterPro" id="IPR029058">
    <property type="entry name" value="AB_hydrolase_fold"/>
</dbReference>
<dbReference type="InterPro" id="IPR050091">
    <property type="entry name" value="PKS_NRPS_Biosynth_Enz"/>
</dbReference>
<protein>
    <submittedName>
        <fullName evidence="13">Beta-ketoacyl synthase</fullName>
    </submittedName>
</protein>
<dbReference type="PROSITE" id="PS50075">
    <property type="entry name" value="CARRIER"/>
    <property type="match status" value="6"/>
</dbReference>
<evidence type="ECO:0000256" key="4">
    <source>
        <dbReference type="ARBA" id="ARBA00022553"/>
    </source>
</evidence>
<feature type="domain" description="Ketosynthase family 3 (KS3)" evidence="12">
    <location>
        <begin position="97"/>
        <end position="521"/>
    </location>
</feature>
<dbReference type="SMART" id="SM01294">
    <property type="entry name" value="PKS_PP_betabranch"/>
    <property type="match status" value="1"/>
</dbReference>
<dbReference type="GO" id="GO:0006633">
    <property type="term" value="P:fatty acid biosynthetic process"/>
    <property type="evidence" value="ECO:0007669"/>
    <property type="project" value="UniProtKB-UniPathway"/>
</dbReference>
<feature type="region of interest" description="Disordered" evidence="10">
    <location>
        <begin position="1597"/>
        <end position="1626"/>
    </location>
</feature>
<dbReference type="InterPro" id="IPR020806">
    <property type="entry name" value="PKS_PP-bd"/>
</dbReference>
<evidence type="ECO:0000256" key="7">
    <source>
        <dbReference type="ARBA" id="ARBA00023098"/>
    </source>
</evidence>
<dbReference type="InterPro" id="IPR016036">
    <property type="entry name" value="Malonyl_transacylase_ACP-bd"/>
</dbReference>
<dbReference type="InterPro" id="IPR020841">
    <property type="entry name" value="PKS_Beta-ketoAc_synthase_dom"/>
</dbReference>
<feature type="domain" description="Ketosynthase family 3 (KS3)" evidence="12">
    <location>
        <begin position="3160"/>
        <end position="3586"/>
    </location>
</feature>
<keyword evidence="5" id="KW-0808">Transferase</keyword>
<dbReference type="Pfam" id="PF00109">
    <property type="entry name" value="ketoacyl-synt"/>
    <property type="match status" value="5"/>
</dbReference>
<evidence type="ECO:0000313" key="13">
    <source>
        <dbReference type="EMBL" id="EKE80856.1"/>
    </source>
</evidence>
<dbReference type="InterPro" id="IPR006162">
    <property type="entry name" value="Ppantetheine_attach_site"/>
</dbReference>
<feature type="domain" description="Ketosynthase family 3 (KS3)" evidence="12">
    <location>
        <begin position="4691"/>
        <end position="5117"/>
    </location>
</feature>
<dbReference type="GO" id="GO:0004312">
    <property type="term" value="F:fatty acid synthase activity"/>
    <property type="evidence" value="ECO:0007669"/>
    <property type="project" value="TreeGrafter"/>
</dbReference>
<comment type="function">
    <text evidence="9">Involved in production of the polyketide antibiotic thailandamide.</text>
</comment>
<dbReference type="Pfam" id="PF22621">
    <property type="entry name" value="CurL-like_PKS_C"/>
    <property type="match status" value="4"/>
</dbReference>
<dbReference type="InterPro" id="IPR016035">
    <property type="entry name" value="Acyl_Trfase/lysoPLipase"/>
</dbReference>
<feature type="domain" description="Carrier" evidence="11">
    <location>
        <begin position="3059"/>
        <end position="3134"/>
    </location>
</feature>
<evidence type="ECO:0000256" key="9">
    <source>
        <dbReference type="ARBA" id="ARBA00054155"/>
    </source>
</evidence>
<feature type="domain" description="Carrier" evidence="11">
    <location>
        <begin position="4"/>
        <end position="81"/>
    </location>
</feature>
<sequence length="7808" mass="856608">MKLMNVDQICLWLIEHIAEMIGDPSTDISSDDDLSVHGLSSSEVLEITGNLEKRLDCVLPDTLLFDFPSIKKAAEYILNQVESPAQPKVTNKKACDEEPIAIIGMSCRFPGANDPEEFWQLLVSGSDAISEVPASRWDVDAYYSSVAGAPGKMNTRFGGFISDIAHFDADAFGISPREAERMDPQQRLMLEVAWEALEDAGFNRKAIRESETGVFIGLSNIEYLDRQYCQLDAIDPYAVTGNSASIVANRISYFFDLRGPSLTIDTACSSSLSAIHLACQSLRNGESKQAIVGAANLILKPEYTIVFSQAGLLSPDGRCYTFDARANGYVRGEGVGSIILKPLSKAVEDGDRVYCTIRGSSMNQDGRTLALTAPSRNAQEAMLASAYEAAGVSPGDIDYIEAHGTATAIGDVIEVSALSTVLRQNRKPTQQCLVGSVKTNIGHLEAAAGMAGVIKTVLAMKHRIIPPSINFSDKNPRIDFENSAVRVADKAQSWPIMPRLALAGVSGFGFGGTNVHVVLEEYNPVANKSLSNDGFHLFPLSARTPKALSKAQQVVTQTLSREDAPTMSDLAYTLASREQYCNRMVVVAKSGADFIKALETDDSAYVIEGVAPKGEERAVSLVFSGVGDHYLGMGSGLYHSEPIFQTVVDQCCGYLKKTTGLDLLNALSEPQLLAKGDAFKRMVSGDRDMGILSQTKAAQPAVFIIEYALYQLLLSKGVKVNGLIGYSLGEYVAATVAGVFKLEDALRVVARRAELINELPKGAMLAVPLSKEDVVKYMVDGVSIGIVNGPKMVVLSGEPDAIDNVFEKLTEDGVISRYIGASNAFHSALMEPVIEPLQQLLHEIELNAPEMPLVSNVSGTWMTDEQAMSPAYWANHLRQTVQFADGLNCLLNYGYQAFVEVGPGQSLSSIVRMQSDFDSESHVVVPSCRNGFDEQPDQAFFLRAVSNLWLAGVTIDFKRTYVDLPVKQVSMPSWLFDASRHWFGDSIDVTGEQRSPIYLKPEWQTIQASEALAEQNDLLIFVDSDGYATQLAHALKKKGKGVILVHQGDAFDSTHPNYTIRANEPDDYRLLFDQLKKQSISCSDIVYAWPLRADRTVQDIATDAFERLVHLVQSLPSESSGRLRLLTTLAHKATAQDIVLPASAMVVGTLHTLQYENPNWQCQHVDLALQQPIRLVTEVLVSEIGQRSVCIRGDNLLALSFNAVEPVASAEPAIYDGGVYVITGGTGGIGRALARQLQSVNKARVALVARSAMPAKDQWSQLIAANDSRAELLKILQSLEQAGGELMLVQADVTDAGQVAKAFNNITAHFGPIDGVIHAAGVAGSGLLHGKSKDQIDQILLPKTLGTDILLAEVKRLHIPRLVLCSSTVSTLGGGPGQTEYAAANAYMNALACREGQGKVISIIWGEWQWNAWSDGLSGFPTQVKNFLINNRKQCGLTDEQGAQAFVDALTMAQPQIMVCGTSVEQIRDDLAKLKSMIWQHPESTNEIEQKISPTVDEPVKSIDQLETTVHQVWQRFLGVKSLRPTDRFFDLGGTSLIGLQLMAELGRLTGVSLNATVLYEAPTVATMVQYLKEHGGYVDIAQNSFAEKAKSAAKETQAVTTENGKKSTEQATSKGNKTSIGNNDNVRSKSRDIAIVGMSGRFPNSKNVEQFWQNLVEGKEGISFLDDEQLLESGVSPEMLAHPNYVKVAGYIPDVDKFDAQFFGFPPREAELLDPQHRLFLECTLEALEDAGETGEGENDRIGLFGGANISTYMLNLLSNPELKAKLPSLALSIATYNDALTTKVSYKLNLKGPSVNVQTFCSTSAVATHMACNSLLQGDCNLAISGGSRIATPQEVGYLFEQGGIDSPDGHCRPFDKDGKGALLSNGISMVALKRLDDALADGNRIYAVIKGSAINNDGGMKTGYTAPSVTGQSQCIVDALRAADVDPQTIGYVEAHGTATELGDPVELRALTKAYHQFGVKNQYCGIGSVKSNVGHLDRAAGTTGLIKAALSLHHEMIPSTLHFEKPNPQLDLDNSPFFVNTELRPWKRTNNVRRAAVNAMGIGGTNAHIVLEEAPKVMPSSRARACNMLVLSAVSEAALDSACENLAIYLEQNPQANLSDVAYTLQIGRRAYQHRCAVVCHTHEEAIKALRGLAPECMLRDTVLDKFPNSLGMIFAGVGDHYLGMGAGLYRTEPEFRKWVEECCSFLNREMGLDLLDALREEPQFKHDDNEAFKRMLSGERELGILTETEAAQPAVFVLEYAMCRLLQSWGIKPDVLIGYSLGEYVAATIAGVFTLQEALRIVATRASLIAELPEGAMLGVSTGIDELEPYLSDSVSVGIINGPEMTVLSGEIDAIDNLQSRLESDGILSRRLGTSHAFHSAMMEPVVEELENMLAGFELSPPTIPILSNVTGNWLTDEEAISPEYWGRHMRHTVLFAQSLEHLLSEQSCALLEVGPGQSLCSIVRMQPQFKQSSARVVVPSCRNEFDNHSDQAFLLRAIAKLWLAGYQLPFKCFWSGERRARLSLPTYPFQRQRYWIDVPQADTIAGLLSPAAGKQPDPSNWFYKPAWQNKALDASTAVEQQCHLILADEQNADELVEKLREDGHTVLLAKQADEYIQHNDVHYGLNINEVEDYQLLLSQIQSQGIMVDQITFLSGRQESERAYYALIWLAKAIGQCRWNQPLKLNVVCSDISLVKGDEKITPLASTLLGPARVIPQEYPNVTCRTIDMEMASEMGSLVAELYSKCTDVYVAYRDGQRFVQTFVADPIKSAQRDEVGFKDKGVYLITGGLGGIGLIIARYLLGQFNAKVVLTGRTDLPARESWDEYLEQKHADDGVVGKIHSILALESLGGEVRTYKADVADEAAMTHVMSDVSKHWGKVDGVVHAAGYATLESLIPIQNTTKQDSIAHFKSKVTGTLVLDKLLQQHDVDFCLLFSSVSTVLGGFGFAAYCAANQYLDAFVESKRDTEGVRYSSIAWDSWDVRSDEELAQADTSTEPTIAQFAMTPAEGLDALTRAMASKTLRLIHSTGSLHARLEQWVSGEFLRAKQPKHIVQEEDVAMNLYQRPDLPTAYVEVSNETERRIAKVYRSVLGIDKIGVNDNFFDMGGTSLSAMQVAAQLQEEFGTQVSPVLLFDAGTISELNKHLMPNGNEAQQEEGTFKAQLQRRRELSNRGGMVPIAVIGMSGRFPGSNSVEQFWQNIAEGVEKISFFSDEELKEAGVSPSLYCQSNYIRARSILENVEEFDAAFFGYTPREAEVMDPQHRLFLECAWESLEDAGYDSSRYAGNIGVFAGANMSSYGVDLIANTEFGKDFVNLDNVISHDKDALCTKVSYKLDLRGPSVSVQTFCSTSLVAIHLACQSLRVGESDIAMAGGVSVRVPTKFGYEYNPGGQESCNGQTRSYDAGATGTIFGDGAAVVTLKRLEDALADGDQIHAVIRGSAINNDGAVKAGFTAPSVRGQSEVVASAMAVAEVEPEQISYVEGHGSATELGDPIEVAALNRAYRFSTDKRHFVALGSVKSNFGHLDRAAGATGFIKVVQSLKHEVLPPSLNFEAPNPEIDFNDSPFFVNTELRPWKRSEKPRIAGVNALGIGGTNAHVIVEEAPLLPATSASREWQMLTLSARTPKALDKMSHNLADYIETHNELSLADIAFTLQFGRKEMRERKVVICQSSENAIELLRGQNDAAVVTNSNSDKSPVTFIFPGVGEHYVNMGAQLYQTEPEFKAAMDKCFDWLEQNSDLDLKSVLFDDNVTQQTSKQDLNALFFRGDKGGDAVPSALNSTRIAQPAVFVVEYSLARLLISWGLVPEALVGYSVGEFAAATIAGTLSLENALTLVVERARIIDQLEPGCMLAVPAGEEQLRQLLNDNLSIAITNGSNMTVVAGSEQDIAALESVLKDKELFSRRLQTTHAFHSKMMEAACPELEKVLNNIELNEPFIPYLSNVSGDWITPELATDPNYWLKHMCHTVRFGEALDKLLSKGRQVILEVGPGQSLTSMVRQHPQFRIDSDQLTVAQTMRTIYEDASDLKSLLNAVAAAWSSGCTPDWQRFYHNETRRRVSLPTYPFERQRYWIDIKRDVDNKGCKIEDVGAWFYEQCWQTAAIQQEHLDTIKVKDAKWLVVGFEQPLTEQVYNRISDAGGKCVLITLVDGAKFAKLSECKYVVDADQPSQLRKSVAELCEQGFKPEHLLHCGSLTELSEFEAVQKRGFFSVLAMAQGLSDGRMNAPAHIDVVSSDLYMAVGQDNVVPAKFTNVGAYRTIPQEFPNITVRGIDFVAGQINVDEVMTELLSTNDDVAVAYRQGKRYVQSYVSCPLQDVRENNHVLRQGGNYLITGGLGNVGMNIASMLSAKYQANVALLSRRPFPAQDDWDSYLAKHGSEDGVGRQIARLREVNEAGGNVFVVTGDIADEPTMTKIFADVEQQYGKLNGLFHAAGVITAQSHAVILEVDRERSEAHFLAKVAGTQVIERLIAERELDFCMLFSSLAATLGGMQLSMYAAANSYEDGVAFAHRNDPVTRWVAVNWDSWARENGEQDHEGTTLEEFLMLPEEGVDAVCRILSSSKACHLVNSTADLYERLNQWVYRKRMSQVGIDEAERRYYARPELSTTFIAANNQTEKRVARVMQNVLGIDQVGLDDNYFELGGNSLISMQVIAELQREFDVSLSPVLLFEAPSVSELSKRLGSDKDVQEQSGDAERLQQRRRNARAAAGCDDIAVIGFAGRFPGAKDVDTMWDNLVHGRETISTFTDEELLESGISTALVNDPNYVKKRGILDNIDMFDAGVFGFNPREAELIDPQHRVMLEVAWATMEHAGYDSHRFDGLVGVFAGTTQSLYQMQLHRDKEVWAGLDRFETNLGNTQDSLSTRISYKLNLSGPSLSIGTYCSTSGVSIHLACQSLRTGESDMALAGGVSVLVPNKHGYLFEPNNQGSPDGHTRTFDARGQGTVFSDGCAMLLLKRLTDAQEDGDTIHAVIKGSAINNDGSLKAGFTAPSVERQSEVIVRALEDAQLTPEDINYIEAHGTATELGDPIEVAALTRAYRQFTDRRQFVTLGSIKTNFGHTDRAAGAIGMIKAINVLRTGVIPPTLHFEKPNPKMDLENSPFKVRNVLYKLPESSIPLRAAVTTLGVGGTNAHIILEQAPKPESSVAGKRWQFMTLSAKTSTSLEAMRENLANALAADNAINLADAAYTLHCGRREFGERLAVVGRSHKELIDALRGDKADRIFKSVKTASKQPVAFMFTGVGDQYVNMAGDLYREEEAFRNDMEYCFEVLADVLDTNLRDVLFVEDMPSFDRAKAMMLGQVPNDEFSTKLNQTVFAQPCTFIVQYCFANHLIRNGIVPEAVVGYSLGEYTAATLAGILSLEDALKLVAERAKLINSLPGGSMLAVPLSIEELRDTIEQLGQAIDIGIVNGPKLTIASGSDSAIEALEQQLSSQQVMCRRLLTTHAFHSSMMAPVKEQLAELVREVEFKTPTIRFLSNVTGSWLDSEHIIDEEYWVEHTCQTARFGDCIDTLLADGNWALVEVGPGQSLTSLIKQRAAVTRDGSGAFAVQTMRTVYVEDNDVAIFTAALAKLWVLGCAPAWHRYYEGERRHRIPLPGYAYDRQSYWIETAFEHQESLASQLLMSQEPKYDLADSFFFPLWARDKDQSNEVAESDSTAACWLVFADNNGVCDRLIQAAEDKGIDSVLVYHGERYQIKKDGSFVVRAANKKDLDSVFKQLKQDKRLPNRIVYGWTLESWDDNFDIQIQMNLGFYTLFQLAKTIGERMSNDELHLCILSSDMQPALGVEAVVPSKALIKGPVKVIRQEFANVICRNIDVVSEEIGEDKQGVADRLLAELLNKDDQYVALRGNERLLPVIEPIHMDESTVGHIRLKDGGVYLITGGMGGIGLAVAEYLHQTQNAKLVLLGRSSLPEQDQWDAICESGEDDRVTERVMKINALVKAGAEVMVATADVADEQAMKDIVAQTVTRFGTLDGVIHAAGVPGQGLTQLKPLEAAEQTLRSKVQGTLALAKAVEGLELDFMILVSSIAAFTGGGPGQIDYCAGNAFLDAYAQANHYKHGATIAINFGEWQWDAWSEGLQGYQPELRAALIKHRQEYGITFDEGMEAIRRILSIDVPQVIFLPEDAVAMIARSNVCMAVDMNSAVNNNRKKSSYPRPALSTDFVAATSELESKIAAIWQNVLGIDEIGTDDNFFDLGGNSLVGLQVVAELRKEFDAELTPVVLYEAPTVAALAIYLVPEQAVIMADDSKVFSERREKARQAGMSNDIAIVGMSGRFPGANNVREFWQNLKEGVEASTVYTEAEMLAAGVNLELIRNPAYVNVGYDVEDFDHFDARLFGYAPREVEFIDPQHRQFLLCAWEALEDAGCDPETYKGLIGVYGGANTSLYLNNLLSRPDITSSGSATWQAYFNNSNDSLATRVSYKLNLKGPAMSIQTFCSTSGVAMHMACKSLLAGECDVALGGGVSISVRGKTGYLYEEGGIDSPDGHIRTFDADAKGAVIGDGVGIVALKRLDDAIADGDHIYAVIKGSAVNNDGSVKVGYTAPSVDGQVGAISEALAASGIGAETIQYVEAHGTATELGDPIEVTALSKAYRNAGVGRKSVVALGSVKPNTGHLDRAAGVTGMIKTVLSLSNEEIPRLLHYKSPNPNLDLDNSPFFVADKNIPWARGDTVRRAAVNVVGLGGTNAHFVLEEAPQLQPSDDAQRVPVLMLSANSQWSLDMTKKRLAEHLRGHPQQSLADVAYTLQLGRKRLPFRYAVVADDYQSAIDALTDNQQKVMGARLSDAHKTLVFMFPGVGDHYHNMAFDLYHKESSFREEFNHCCDVLEPLLGVDLRDKLFDLSAKSEDNSGFDLKAMLGKDSGDEVSQLQQTWLAQPLVFAVEYCLAHLLMTWGYMPHAMVGYSLGEFVAATISGCLSLEDALTLVAKRARLINDLPGGSMLAVPMSEQELEPLMGEELSVALCNSPKTSVVAGSTDAIMAFAQELESKDIVCRVLGTSHAFHSPMMESARVGLRELLEDIELNTPTIPYVSNLTGDWVTDQEVTSVDYWLDHMCQTVRFADGIGKLLEEQGRVLVEVGPGQSLGSFVKQHPLCTDEKSISIVSTLRASFQNDSDDIYLQNAVARMWLAGVEPQWNAFYGNERRLKVSLPTYAFERNRYWVEAGAGSNVEQIAKKNTDERVSDIGQWFYQSDWLPKALRPSDIDKHVFSTQICCLILDEGEVGKHLSDSLKRSGGKIITVEVRAGQALEQVDEYTYRLDGNEEAQMVEWLETLKQLDMMPDRIVHMGTLTQERDFAKLQELGFFSLIQLAQTWGKTTSKKLQLDVVSSGLYMVRQEDDVIAGNSTLLGACRSIPQEYTNISVRNVDVEYHTAATLSRDFIDSLVKELSADTQDVSIAWRDTERLVQSYTSIALSEVAENSDILREQGTYLITGGLGNVGLTLAGMLTKRYNANVALLSRRSFPAKERWDEWLEQGNDEQVCRIIRAIRRKEQEGGSIMVVAADVADKAQMGEAFKIIESVYGDINGVFHAAGLNTDESHDIIADITRERSEAHFAAKVHGTVILSELLDERNADFCLLFSSLSATLGGLRLAMYSAANAYEDGFAMARRNDRGTRWIAVNWDTWAAEDGPIGHQGTTLEKFLMWPNEGAEAVRRVLSVNKLCNLVNSTANLHARLEQWVYLKRKASETSGASKSQHLRPELSTSYVAANNQIEKRIAAVFERVLGIDKVGLDDNYFELGGNSLISMQLISELQREFEVSLSPILIFEAPSVSEMAKKLGIDDSRGDVVDKPLKKKSRKSKRKNNLRKMKTDIESMSEEQVQQLLERLDSKSPK</sequence>
<feature type="region of interest" description="Disordered" evidence="10">
    <location>
        <begin position="7758"/>
        <end position="7808"/>
    </location>
</feature>
<evidence type="ECO:0000259" key="11">
    <source>
        <dbReference type="PROSITE" id="PS50075"/>
    </source>
</evidence>
<dbReference type="InterPro" id="IPR049490">
    <property type="entry name" value="C883_1060-like_KR_N"/>
</dbReference>
<dbReference type="STRING" id="740709.A10D4_11189"/>
<dbReference type="Pfam" id="PF21394">
    <property type="entry name" value="Beta-ketacyl_N"/>
    <property type="match status" value="4"/>
</dbReference>
<gene>
    <name evidence="13" type="ORF">A10D4_11189</name>
</gene>
<dbReference type="EMBL" id="AMRG01000015">
    <property type="protein sequence ID" value="EKE80856.1"/>
    <property type="molecule type" value="Genomic_DNA"/>
</dbReference>
<dbReference type="Gene3D" id="3.30.70.3290">
    <property type="match status" value="5"/>
</dbReference>
<dbReference type="SUPFAM" id="SSF53901">
    <property type="entry name" value="Thiolase-like"/>
    <property type="match status" value="5"/>
</dbReference>
<dbReference type="Gene3D" id="3.30.70.250">
    <property type="entry name" value="Malonyl-CoA ACP transacylase, ACP-binding"/>
    <property type="match status" value="3"/>
</dbReference>
<dbReference type="PATRIC" id="fig|740709.3.peg.2261"/>
<feature type="domain" description="Carrier" evidence="11">
    <location>
        <begin position="4591"/>
        <end position="4666"/>
    </location>
</feature>
<accession>K2JC32</accession>
<dbReference type="InterPro" id="IPR057326">
    <property type="entry name" value="KR_dom"/>
</dbReference>
<evidence type="ECO:0000256" key="10">
    <source>
        <dbReference type="SAM" id="MobiDB-lite"/>
    </source>
</evidence>
<dbReference type="PROSITE" id="PS00606">
    <property type="entry name" value="KS3_1"/>
    <property type="match status" value="1"/>
</dbReference>
<dbReference type="InterPro" id="IPR036291">
    <property type="entry name" value="NAD(P)-bd_dom_sf"/>
</dbReference>
<dbReference type="InterPro" id="IPR036736">
    <property type="entry name" value="ACP-like_sf"/>
</dbReference>
<keyword evidence="14" id="KW-1185">Reference proteome</keyword>
<feature type="domain" description="Ketosynthase family 3 (KS3)" evidence="12">
    <location>
        <begin position="6242"/>
        <end position="6670"/>
    </location>
</feature>
<dbReference type="eggNOG" id="COG3321">
    <property type="taxonomic scope" value="Bacteria"/>
</dbReference>
<dbReference type="Gene3D" id="3.40.50.1820">
    <property type="entry name" value="alpha/beta hydrolase"/>
    <property type="match status" value="1"/>
</dbReference>
<dbReference type="GO" id="GO:0004315">
    <property type="term" value="F:3-oxoacyl-[acyl-carrier-protein] synthase activity"/>
    <property type="evidence" value="ECO:0007669"/>
    <property type="project" value="InterPro"/>
</dbReference>
<dbReference type="CDD" id="cd08953">
    <property type="entry name" value="KR_2_SDR_x"/>
    <property type="match status" value="4"/>
</dbReference>
<dbReference type="RefSeq" id="WP_008489592.1">
    <property type="nucleotide sequence ID" value="NZ_AMRG01000015.1"/>
</dbReference>
<dbReference type="SMART" id="SM00827">
    <property type="entry name" value="PKS_AT"/>
    <property type="match status" value="5"/>
</dbReference>
<dbReference type="CDD" id="cd00833">
    <property type="entry name" value="PKS"/>
    <property type="match status" value="5"/>
</dbReference>
<dbReference type="InterPro" id="IPR001227">
    <property type="entry name" value="Ac_transferase_dom_sf"/>
</dbReference>
<evidence type="ECO:0000256" key="8">
    <source>
        <dbReference type="ARBA" id="ARBA00023268"/>
    </source>
</evidence>
<comment type="similarity">
    <text evidence="2">Belongs to the short-chain dehydrogenases/reductases (SDR) family.</text>
</comment>
<dbReference type="SUPFAM" id="SSF52151">
    <property type="entry name" value="FabD/lysophospholipase-like"/>
    <property type="match status" value="5"/>
</dbReference>
<evidence type="ECO:0000259" key="12">
    <source>
        <dbReference type="PROSITE" id="PS52004"/>
    </source>
</evidence>
<comment type="pathway">
    <text evidence="1">Lipid metabolism; fatty acid biosynthesis.</text>
</comment>
<dbReference type="InterPro" id="IPR013968">
    <property type="entry name" value="PKS_KR"/>
</dbReference>
<dbReference type="OrthoDB" id="9808669at2"/>
<keyword evidence="7" id="KW-0443">Lipid metabolism</keyword>
<dbReference type="InterPro" id="IPR014030">
    <property type="entry name" value="Ketoacyl_synth_N"/>
</dbReference>
<dbReference type="InterPro" id="IPR014043">
    <property type="entry name" value="Acyl_transferase_dom"/>
</dbReference>
<comment type="caution">
    <text evidence="13">The sequence shown here is derived from an EMBL/GenBank/DDBJ whole genome shotgun (WGS) entry which is preliminary data.</text>
</comment>
<reference evidence="13 14" key="1">
    <citation type="journal article" date="2012" name="J. Bacteriol.">
        <title>Genome Sequence of Idiomarina xiamenensis Type Strain 10-D-4.</title>
        <authorList>
            <person name="Lai Q."/>
            <person name="Wang L."/>
            <person name="Wang W."/>
            <person name="Shao Z."/>
        </authorList>
    </citation>
    <scope>NUCLEOTIDE SEQUENCE [LARGE SCALE GENOMIC DNA]</scope>
    <source>
        <strain evidence="13 14">10-D-4</strain>
    </source>
</reference>
<keyword evidence="6" id="KW-0276">Fatty acid metabolism</keyword>
<dbReference type="PANTHER" id="PTHR43775">
    <property type="entry name" value="FATTY ACID SYNTHASE"/>
    <property type="match status" value="1"/>
</dbReference>
<feature type="domain" description="Carrier" evidence="11">
    <location>
        <begin position="1501"/>
        <end position="1576"/>
    </location>
</feature>
<dbReference type="UniPathway" id="UPA00094"/>
<dbReference type="Gene3D" id="1.10.1200.10">
    <property type="entry name" value="ACP-like"/>
    <property type="match status" value="5"/>
</dbReference>
<feature type="domain" description="Carrier" evidence="11">
    <location>
        <begin position="6143"/>
        <end position="6218"/>
    </location>
</feature>
<dbReference type="SUPFAM" id="SSF51735">
    <property type="entry name" value="NAD(P)-binding Rossmann-fold domains"/>
    <property type="match status" value="10"/>
</dbReference>
<keyword evidence="3" id="KW-0596">Phosphopantetheine</keyword>
<proteinExistence type="inferred from homology"/>
<dbReference type="SMART" id="SM00822">
    <property type="entry name" value="PKS_KR"/>
    <property type="match status" value="5"/>
</dbReference>
<dbReference type="Pfam" id="PF02801">
    <property type="entry name" value="Ketoacyl-synt_C"/>
    <property type="match status" value="5"/>
</dbReference>